<keyword evidence="2" id="KW-1185">Reference proteome</keyword>
<sequence>MVYFFWLSHENEAFSFSEHGKIDRNIIFLSFRQEEEKPGELILHLPLDTPVKAYGVLSWMPKNQQNARCLFKGCVDQIHQENGITVVHLKAVQDHNSWNCLAQNFRAKETFCNYFFDDQDMRPESVLADQLLIPYWCPVSGKCKISHITNSENIFQAKGDIHITQYRQNPGISQVKISLSAQWIQQVQGMIDVFPWIERTFPNKNVATYTPDSLKKIWPKPGTLLGNSGYRVVHSELIFNQRKSEFLKLSTSDRIVQRHVFDGSLWLFWNLKQKRKENIQTLWTSSVPGESTELHWNLGAITSAQAIDGWSPNRAYKKGDCVRFGQKIFECLCDHHSFVFNEKLHWKLHDEHTQLLFSAIQSSFFLTCSGKKAFDFALQRAYKIWLKAARCCHLELKGTLDSLGGINLDHQVCIEYPKNCIFSGKVTQYTLIAEQGTCTITIVVSGLHSSAFFSSENSKAFDHSFPSCAYAENYSPQWYQDPEKKEGKEGSQYFAYDHVTPQDSYAQGQFFTGNQLVERIDVLGSDKDQLYSLESLSNGSSEKPFLRPTAIRMHFRKLKGLDSLQHKIFVRMLQGLSVKI</sequence>
<comment type="caution">
    <text evidence="1">The sequence shown here is derived from an EMBL/GenBank/DDBJ whole genome shotgun (WGS) entry which is preliminary data.</text>
</comment>
<reference evidence="1 2" key="1">
    <citation type="journal article" date="2014" name="FEMS Microbiol. Lett.">
        <title>Draft genome sequences of three Holospora species (Holospora obtusa, Holospora undulata, and Holospora elegans), endonuclear symbiotic bacteria of the ciliate Paramecium caudatum.</title>
        <authorList>
            <person name="Dohra H."/>
            <person name="Tanaka K."/>
            <person name="Suzuki T."/>
            <person name="Fujishima M."/>
            <person name="Suzuki H."/>
        </authorList>
    </citation>
    <scope>NUCLEOTIDE SEQUENCE [LARGE SCALE GENOMIC DNA]</scope>
    <source>
        <strain evidence="1 2">E1</strain>
    </source>
</reference>
<organism evidence="1 2">
    <name type="scientific">Holospora elegans E1</name>
    <dbReference type="NCBI Taxonomy" id="1427503"/>
    <lineage>
        <taxon>Bacteria</taxon>
        <taxon>Pseudomonadati</taxon>
        <taxon>Pseudomonadota</taxon>
        <taxon>Alphaproteobacteria</taxon>
        <taxon>Holosporales</taxon>
        <taxon>Holosporaceae</taxon>
        <taxon>Holospora</taxon>
    </lineage>
</organism>
<gene>
    <name evidence="1" type="ORF">HE1_00911</name>
</gene>
<dbReference type="RefSeq" id="WP_006299500.1">
    <property type="nucleotide sequence ID" value="NZ_BAUP01000113.1"/>
</dbReference>
<dbReference type="OrthoDB" id="8477170at2"/>
<dbReference type="Gene3D" id="2.10.10.20">
    <property type="entry name" value="Carbohydrate-binding module superfamily 5/12"/>
    <property type="match status" value="1"/>
</dbReference>
<protein>
    <submittedName>
        <fullName evidence="1">Uncharacterized protein</fullName>
    </submittedName>
</protein>
<dbReference type="AlphaFoldDB" id="A0A023DYL9"/>
<accession>A0A023DYL9</accession>
<evidence type="ECO:0000313" key="2">
    <source>
        <dbReference type="Proteomes" id="UP000024842"/>
    </source>
</evidence>
<proteinExistence type="predicted"/>
<evidence type="ECO:0000313" key="1">
    <source>
        <dbReference type="EMBL" id="GAJ46576.1"/>
    </source>
</evidence>
<dbReference type="EMBL" id="BAUP01000113">
    <property type="protein sequence ID" value="GAJ46576.1"/>
    <property type="molecule type" value="Genomic_DNA"/>
</dbReference>
<name>A0A023DYL9_9PROT</name>
<dbReference type="Proteomes" id="UP000024842">
    <property type="component" value="Unassembled WGS sequence"/>
</dbReference>